<accession>A0A1H7IDB5</accession>
<dbReference type="Pfam" id="PF13181">
    <property type="entry name" value="TPR_8"/>
    <property type="match status" value="1"/>
</dbReference>
<gene>
    <name evidence="4" type="ORF">SAMN05414137_102587</name>
</gene>
<dbReference type="EMBL" id="FOAZ01000002">
    <property type="protein sequence ID" value="SEK59832.1"/>
    <property type="molecule type" value="Genomic_DNA"/>
</dbReference>
<dbReference type="Proteomes" id="UP000183015">
    <property type="component" value="Unassembled WGS sequence"/>
</dbReference>
<keyword evidence="1" id="KW-0677">Repeat</keyword>
<dbReference type="InterPro" id="IPR011990">
    <property type="entry name" value="TPR-like_helical_dom_sf"/>
</dbReference>
<evidence type="ECO:0000256" key="2">
    <source>
        <dbReference type="ARBA" id="ARBA00022803"/>
    </source>
</evidence>
<sequence length="688" mass="75589">MNQSARPHYWLRGGLRRDRSRALLGLGISLDAPDTLVVDAHRRLRGPFTAAGTLARALVPGTLPRDPALVGRYDIELLSAAPELHNLVPNSRETLTSMAIPAERTRYYARLRTVRIGNGLVEFVHDAAAGEGLRTVVVEQVDQADPTDLEFLANLVRRVDPARLQVVICMPQQEPADPDLLAVLREHAVLVEVAAATEESVLDPADYVMADCVSDEPADLAAYLALDPAARAALHDRRAEQIEALDQESLRVGALAHHREHGSEPGEAGVKAVFHAMDHCLCLGFYAACVEYGQRGLALVDAVTEHDRWWAFAKGTTLALSILGRTEEAELMDDQARFHSTKPGVHMNAAYSTAMLYTRHNDPERRDQRKAKSWLNAAIATASLIEDPHERAFQSAFYRNGLALVEVNLGAPQEALRLVDECIDMLDRLLPDDSHVLHRSVLKNNRARVYLALGRLDDALADYEVVIREDPNHAEHHLERGTILRRLGRSEEALADYAKALRLSPPFPEIYYNRGDLRFGEGDVDGALADFSYVLDLQPDFVDAYVNRAGLLLDAGDLESAREDALAGLRHDPENPYLHAVLGQYHVETEDLPAARASYDRALKADPDLVIALSGRAGVAYAAGDLALATEDLTRAVTLDPQDPALRYNLALVHRDAGRPAEALAELRRAAENAPDDEDIAHEIAALA</sequence>
<keyword evidence="5" id="KW-1185">Reference proteome</keyword>
<dbReference type="InterPro" id="IPR050498">
    <property type="entry name" value="Ycf3"/>
</dbReference>
<reference evidence="5" key="1">
    <citation type="submission" date="2016-10" db="EMBL/GenBank/DDBJ databases">
        <authorList>
            <person name="Varghese N."/>
        </authorList>
    </citation>
    <scope>NUCLEOTIDE SEQUENCE [LARGE SCALE GENOMIC DNA]</scope>
    <source>
        <strain evidence="5">DSM 45096 / BCRC 16803 / CGMCC 4.1857 / CIP 109030 / JCM 12277 / KCTC 19219 / NBRC 100920 / 33214</strain>
    </source>
</reference>
<feature type="repeat" description="TPR" evidence="3">
    <location>
        <begin position="508"/>
        <end position="541"/>
    </location>
</feature>
<dbReference type="InterPro" id="IPR019734">
    <property type="entry name" value="TPR_rpt"/>
</dbReference>
<dbReference type="PROSITE" id="PS50005">
    <property type="entry name" value="TPR"/>
    <property type="match status" value="4"/>
</dbReference>
<dbReference type="SUPFAM" id="SSF48452">
    <property type="entry name" value="TPR-like"/>
    <property type="match status" value="1"/>
</dbReference>
<feature type="repeat" description="TPR" evidence="3">
    <location>
        <begin position="474"/>
        <end position="507"/>
    </location>
</feature>
<evidence type="ECO:0000256" key="3">
    <source>
        <dbReference type="PROSITE-ProRule" id="PRU00339"/>
    </source>
</evidence>
<evidence type="ECO:0000313" key="4">
    <source>
        <dbReference type="EMBL" id="SEK59832.1"/>
    </source>
</evidence>
<dbReference type="PANTHER" id="PTHR44858:SF1">
    <property type="entry name" value="UDP-N-ACETYLGLUCOSAMINE--PEPTIDE N-ACETYLGLUCOSAMINYLTRANSFERASE SPINDLY-RELATED"/>
    <property type="match status" value="1"/>
</dbReference>
<proteinExistence type="predicted"/>
<dbReference type="eggNOG" id="COG0457">
    <property type="taxonomic scope" value="Bacteria"/>
</dbReference>
<organism evidence="4 5">
    <name type="scientific">Streptacidiphilus jiangxiensis</name>
    <dbReference type="NCBI Taxonomy" id="235985"/>
    <lineage>
        <taxon>Bacteria</taxon>
        <taxon>Bacillati</taxon>
        <taxon>Actinomycetota</taxon>
        <taxon>Actinomycetes</taxon>
        <taxon>Kitasatosporales</taxon>
        <taxon>Streptomycetaceae</taxon>
        <taxon>Streptacidiphilus</taxon>
    </lineage>
</organism>
<dbReference type="Gene3D" id="1.25.40.10">
    <property type="entry name" value="Tetratricopeptide repeat domain"/>
    <property type="match status" value="3"/>
</dbReference>
<evidence type="ECO:0000313" key="5">
    <source>
        <dbReference type="Proteomes" id="UP000183015"/>
    </source>
</evidence>
<protein>
    <submittedName>
        <fullName evidence="4">Tfp pilus assembly protein PilF</fullName>
    </submittedName>
</protein>
<keyword evidence="2 3" id="KW-0802">TPR repeat</keyword>
<dbReference type="STRING" id="235985.SAMN05414137_102587"/>
<dbReference type="PANTHER" id="PTHR44858">
    <property type="entry name" value="TETRATRICOPEPTIDE REPEAT PROTEIN 6"/>
    <property type="match status" value="1"/>
</dbReference>
<name>A0A1H7IDB5_STRJI</name>
<dbReference type="RefSeq" id="WP_042443936.1">
    <property type="nucleotide sequence ID" value="NZ_BBPN01000005.1"/>
</dbReference>
<dbReference type="OrthoDB" id="9814944at2"/>
<dbReference type="AlphaFoldDB" id="A0A1H7IDB5"/>
<dbReference type="SMART" id="SM00028">
    <property type="entry name" value="TPR"/>
    <property type="match status" value="8"/>
</dbReference>
<dbReference type="Pfam" id="PF13432">
    <property type="entry name" value="TPR_16"/>
    <property type="match status" value="3"/>
</dbReference>
<evidence type="ECO:0000256" key="1">
    <source>
        <dbReference type="ARBA" id="ARBA00022737"/>
    </source>
</evidence>
<feature type="repeat" description="TPR" evidence="3">
    <location>
        <begin position="440"/>
        <end position="473"/>
    </location>
</feature>
<feature type="repeat" description="TPR" evidence="3">
    <location>
        <begin position="576"/>
        <end position="609"/>
    </location>
</feature>